<dbReference type="GO" id="GO:0005737">
    <property type="term" value="C:cytoplasm"/>
    <property type="evidence" value="ECO:0007669"/>
    <property type="project" value="UniProtKB-SubCell"/>
</dbReference>
<protein>
    <recommendedName>
        <fullName evidence="3 5">Regulatory protein RecX</fullName>
    </recommendedName>
</protein>
<proteinExistence type="inferred from homology"/>
<dbReference type="InterPro" id="IPR036388">
    <property type="entry name" value="WH-like_DNA-bd_sf"/>
</dbReference>
<reference evidence="10 11" key="1">
    <citation type="submission" date="2019-06" db="EMBL/GenBank/DDBJ databases">
        <title>Saccharibacillus brassicae sp. nov., an endophytic bacterium isolated from Chinese cabbage seeds (Brassica pekinensis).</title>
        <authorList>
            <person name="Jiang L."/>
            <person name="Lee J."/>
            <person name="Kim S.W."/>
        </authorList>
    </citation>
    <scope>NUCLEOTIDE SEQUENCE [LARGE SCALE GENOMIC DNA]</scope>
    <source>
        <strain evidence="11">KCTC 43072 / ATSA2</strain>
    </source>
</reference>
<feature type="compositionally biased region" description="Basic and acidic residues" evidence="6">
    <location>
        <begin position="25"/>
        <end position="37"/>
    </location>
</feature>
<dbReference type="Pfam" id="PF21982">
    <property type="entry name" value="RecX_HTH1"/>
    <property type="match status" value="1"/>
</dbReference>
<feature type="domain" description="RecX second three-helical" evidence="7">
    <location>
        <begin position="154"/>
        <end position="195"/>
    </location>
</feature>
<dbReference type="Pfam" id="PF21981">
    <property type="entry name" value="RecX_HTH3"/>
    <property type="match status" value="1"/>
</dbReference>
<dbReference type="PANTHER" id="PTHR33602:SF1">
    <property type="entry name" value="REGULATORY PROTEIN RECX FAMILY PROTEIN"/>
    <property type="match status" value="1"/>
</dbReference>
<keyword evidence="4 5" id="KW-0963">Cytoplasm</keyword>
<dbReference type="Gene3D" id="1.10.10.10">
    <property type="entry name" value="Winged helix-like DNA-binding domain superfamily/Winged helix DNA-binding domain"/>
    <property type="match status" value="3"/>
</dbReference>
<evidence type="ECO:0000256" key="3">
    <source>
        <dbReference type="ARBA" id="ARBA00018111"/>
    </source>
</evidence>
<accession>A0A4Y6V2D8</accession>
<feature type="domain" description="RecX first three-helical" evidence="9">
    <location>
        <begin position="108"/>
        <end position="147"/>
    </location>
</feature>
<dbReference type="AlphaFoldDB" id="A0A4Y6V2D8"/>
<sequence>MSFGRKPYGSNRNANRRGSSGDGDGESKNERSYEERLNNLGDFPEEETQEVTLVELLRRPRQSYRIYFGPHYITVHESTMVRYGMTKGSFFDKEAVDNIVRDNERQIAYAHAINFLSFKARTSGEIEQKLLEKEIDPEAAADTVHRLQEENLIDDASYAQEWAQQRVTGRKKGKVLVKQELKRKGIDQELIDDALDALGEDDELRSAEELAIKKWRTTKGDLWDRKRKTAAFIMRRGFSSDIARRALDLALSREGEDAEELGTEFD</sequence>
<evidence type="ECO:0000256" key="6">
    <source>
        <dbReference type="SAM" id="MobiDB-lite"/>
    </source>
</evidence>
<dbReference type="InterPro" id="IPR053925">
    <property type="entry name" value="RecX_HTH_3rd"/>
</dbReference>
<name>A0A4Y6V2D8_SACBS</name>
<dbReference type="InterPro" id="IPR053924">
    <property type="entry name" value="RecX_HTH_2nd"/>
</dbReference>
<dbReference type="EMBL" id="CP041217">
    <property type="protein sequence ID" value="QDH22920.1"/>
    <property type="molecule type" value="Genomic_DNA"/>
</dbReference>
<feature type="domain" description="RecX third three-helical" evidence="8">
    <location>
        <begin position="201"/>
        <end position="247"/>
    </location>
</feature>
<evidence type="ECO:0000259" key="7">
    <source>
        <dbReference type="Pfam" id="PF02631"/>
    </source>
</evidence>
<evidence type="ECO:0000256" key="1">
    <source>
        <dbReference type="ARBA" id="ARBA00004496"/>
    </source>
</evidence>
<dbReference type="OrthoDB" id="5421057at2"/>
<gene>
    <name evidence="5" type="primary">recX</name>
    <name evidence="10" type="ORF">FFV09_19905</name>
</gene>
<evidence type="ECO:0000313" key="11">
    <source>
        <dbReference type="Proteomes" id="UP000316968"/>
    </source>
</evidence>
<dbReference type="GO" id="GO:0006282">
    <property type="term" value="P:regulation of DNA repair"/>
    <property type="evidence" value="ECO:0007669"/>
    <property type="project" value="UniProtKB-UniRule"/>
</dbReference>
<dbReference type="InterPro" id="IPR003783">
    <property type="entry name" value="Regulatory_RecX"/>
</dbReference>
<comment type="similarity">
    <text evidence="2 5">Belongs to the RecX family.</text>
</comment>
<dbReference type="InterPro" id="IPR053926">
    <property type="entry name" value="RecX_HTH_1st"/>
</dbReference>
<evidence type="ECO:0000259" key="8">
    <source>
        <dbReference type="Pfam" id="PF21981"/>
    </source>
</evidence>
<evidence type="ECO:0000256" key="5">
    <source>
        <dbReference type="HAMAP-Rule" id="MF_01114"/>
    </source>
</evidence>
<dbReference type="KEGG" id="saca:FFV09_19905"/>
<evidence type="ECO:0000313" key="10">
    <source>
        <dbReference type="EMBL" id="QDH22920.1"/>
    </source>
</evidence>
<evidence type="ECO:0000259" key="9">
    <source>
        <dbReference type="Pfam" id="PF21982"/>
    </source>
</evidence>
<evidence type="ECO:0000256" key="2">
    <source>
        <dbReference type="ARBA" id="ARBA00009695"/>
    </source>
</evidence>
<comment type="subcellular location">
    <subcellularLocation>
        <location evidence="1 5">Cytoplasm</location>
    </subcellularLocation>
</comment>
<keyword evidence="11" id="KW-1185">Reference proteome</keyword>
<dbReference type="Pfam" id="PF02631">
    <property type="entry name" value="RecX_HTH2"/>
    <property type="match status" value="1"/>
</dbReference>
<feature type="region of interest" description="Disordered" evidence="6">
    <location>
        <begin position="1"/>
        <end position="44"/>
    </location>
</feature>
<dbReference type="RefSeq" id="WP_141449458.1">
    <property type="nucleotide sequence ID" value="NZ_CP041217.1"/>
</dbReference>
<dbReference type="PANTHER" id="PTHR33602">
    <property type="entry name" value="REGULATORY PROTEIN RECX FAMILY PROTEIN"/>
    <property type="match status" value="1"/>
</dbReference>
<comment type="function">
    <text evidence="5">Modulates RecA activity.</text>
</comment>
<dbReference type="HAMAP" id="MF_01114">
    <property type="entry name" value="RecX"/>
    <property type="match status" value="1"/>
</dbReference>
<evidence type="ECO:0000256" key="4">
    <source>
        <dbReference type="ARBA" id="ARBA00022490"/>
    </source>
</evidence>
<organism evidence="10 11">
    <name type="scientific">Saccharibacillus brassicae</name>
    <dbReference type="NCBI Taxonomy" id="2583377"/>
    <lineage>
        <taxon>Bacteria</taxon>
        <taxon>Bacillati</taxon>
        <taxon>Bacillota</taxon>
        <taxon>Bacilli</taxon>
        <taxon>Bacillales</taxon>
        <taxon>Paenibacillaceae</taxon>
        <taxon>Saccharibacillus</taxon>
    </lineage>
</organism>
<dbReference type="Proteomes" id="UP000316968">
    <property type="component" value="Chromosome"/>
</dbReference>